<evidence type="ECO:0000256" key="5">
    <source>
        <dbReference type="ARBA" id="ARBA00023049"/>
    </source>
</evidence>
<dbReference type="Proteomes" id="UP001385951">
    <property type="component" value="Unassembled WGS sequence"/>
</dbReference>
<accession>A0AAW0GSP1</accession>
<dbReference type="CDD" id="cd07331">
    <property type="entry name" value="M48C_Oma1_like"/>
    <property type="match status" value="1"/>
</dbReference>
<dbReference type="GO" id="GO:0004222">
    <property type="term" value="F:metalloendopeptidase activity"/>
    <property type="evidence" value="ECO:0007669"/>
    <property type="project" value="InterPro"/>
</dbReference>
<evidence type="ECO:0000256" key="3">
    <source>
        <dbReference type="ARBA" id="ARBA00022801"/>
    </source>
</evidence>
<protein>
    <recommendedName>
        <fullName evidence="7">Peptidase M48 domain-containing protein</fullName>
    </recommendedName>
</protein>
<evidence type="ECO:0000256" key="6">
    <source>
        <dbReference type="RuleBase" id="RU003983"/>
    </source>
</evidence>
<keyword evidence="3 6" id="KW-0378">Hydrolase</keyword>
<organism evidence="8 9">
    <name type="scientific">Cerrena zonata</name>
    <dbReference type="NCBI Taxonomy" id="2478898"/>
    <lineage>
        <taxon>Eukaryota</taxon>
        <taxon>Fungi</taxon>
        <taxon>Dikarya</taxon>
        <taxon>Basidiomycota</taxon>
        <taxon>Agaricomycotina</taxon>
        <taxon>Agaricomycetes</taxon>
        <taxon>Polyporales</taxon>
        <taxon>Cerrenaceae</taxon>
        <taxon>Cerrena</taxon>
    </lineage>
</organism>
<dbReference type="GO" id="GO:0006515">
    <property type="term" value="P:protein quality control for misfolded or incompletely synthesized proteins"/>
    <property type="evidence" value="ECO:0007669"/>
    <property type="project" value="TreeGrafter"/>
</dbReference>
<comment type="similarity">
    <text evidence="6">Belongs to the peptidase M48 family.</text>
</comment>
<evidence type="ECO:0000259" key="7">
    <source>
        <dbReference type="Pfam" id="PF01435"/>
    </source>
</evidence>
<evidence type="ECO:0000313" key="8">
    <source>
        <dbReference type="EMBL" id="KAK7696428.1"/>
    </source>
</evidence>
<keyword evidence="2" id="KW-0479">Metal-binding</keyword>
<comment type="cofactor">
    <cofactor evidence="6">
        <name>Zn(2+)</name>
        <dbReference type="ChEBI" id="CHEBI:29105"/>
    </cofactor>
    <text evidence="6">Binds 1 zinc ion per subunit.</text>
</comment>
<evidence type="ECO:0000256" key="1">
    <source>
        <dbReference type="ARBA" id="ARBA00022670"/>
    </source>
</evidence>
<keyword evidence="4 6" id="KW-0862">Zinc</keyword>
<dbReference type="PANTHER" id="PTHR22726">
    <property type="entry name" value="METALLOENDOPEPTIDASE OMA1"/>
    <property type="match status" value="1"/>
</dbReference>
<dbReference type="EMBL" id="JASBNA010000001">
    <property type="protein sequence ID" value="KAK7696428.1"/>
    <property type="molecule type" value="Genomic_DNA"/>
</dbReference>
<evidence type="ECO:0000256" key="4">
    <source>
        <dbReference type="ARBA" id="ARBA00022833"/>
    </source>
</evidence>
<reference evidence="8 9" key="1">
    <citation type="submission" date="2022-09" db="EMBL/GenBank/DDBJ databases">
        <authorList>
            <person name="Palmer J.M."/>
        </authorList>
    </citation>
    <scope>NUCLEOTIDE SEQUENCE [LARGE SCALE GENOMIC DNA]</scope>
    <source>
        <strain evidence="8 9">DSM 7382</strain>
    </source>
</reference>
<comment type="caution">
    <text evidence="8">The sequence shown here is derived from an EMBL/GenBank/DDBJ whole genome shotgun (WGS) entry which is preliminary data.</text>
</comment>
<dbReference type="Pfam" id="PF01435">
    <property type="entry name" value="Peptidase_M48"/>
    <property type="match status" value="1"/>
</dbReference>
<keyword evidence="5 6" id="KW-0482">Metalloprotease</keyword>
<dbReference type="GO" id="GO:0005743">
    <property type="term" value="C:mitochondrial inner membrane"/>
    <property type="evidence" value="ECO:0007669"/>
    <property type="project" value="TreeGrafter"/>
</dbReference>
<sequence>MSLGRLGNDILTGVLRSRARITSPISGSTLRYSRVPQLTSHHYQLARTPKYASRQFSTKPKSPRRTQYVKFNSQHPLDINQWDLGMKVLVGVVLGSGVYYVAHLEKVPETGRWRFMDVNPKFETKLAKEAHDELISEFEGRILPPNHPVTRHVRRVVTRILEANNLGTLKSSAPRSQSVQVQQEIWGTDVELGRQEPVAPGAGGREWELMVVNDDKMVNAGASYGNIVVFTGILPVARDEQGLAAILGHEIGHVVARHNSERYSSAKIFLAFASLLAILGLDFGVARLASSLLLDLPNSRNQELEADAIGLRLSSKACYDPKAAPAMFTRMAELEKASGRLNVNFLYTHPTSEVRVKRLEAMLPEAYALQAATPECAPILDHLASFGEAFASGFSGSKWS</sequence>
<dbReference type="AlphaFoldDB" id="A0AAW0GSP1"/>
<dbReference type="GO" id="GO:0046872">
    <property type="term" value="F:metal ion binding"/>
    <property type="evidence" value="ECO:0007669"/>
    <property type="project" value="UniProtKB-KW"/>
</dbReference>
<dbReference type="InterPro" id="IPR051156">
    <property type="entry name" value="Mito/Outer_Membr_Metalloprot"/>
</dbReference>
<keyword evidence="9" id="KW-1185">Reference proteome</keyword>
<proteinExistence type="inferred from homology"/>
<feature type="domain" description="Peptidase M48" evidence="7">
    <location>
        <begin position="203"/>
        <end position="362"/>
    </location>
</feature>
<dbReference type="InterPro" id="IPR001915">
    <property type="entry name" value="Peptidase_M48"/>
</dbReference>
<dbReference type="PANTHER" id="PTHR22726:SF1">
    <property type="entry name" value="METALLOENDOPEPTIDASE OMA1, MITOCHONDRIAL"/>
    <property type="match status" value="1"/>
</dbReference>
<name>A0AAW0GSP1_9APHY</name>
<gene>
    <name evidence="8" type="ORF">QCA50_001085</name>
</gene>
<evidence type="ECO:0000256" key="2">
    <source>
        <dbReference type="ARBA" id="ARBA00022723"/>
    </source>
</evidence>
<dbReference type="Gene3D" id="3.30.2010.10">
    <property type="entry name" value="Metalloproteases ('zincins'), catalytic domain"/>
    <property type="match status" value="1"/>
</dbReference>
<keyword evidence="1 6" id="KW-0645">Protease</keyword>
<dbReference type="GO" id="GO:0034982">
    <property type="term" value="P:mitochondrial protein processing"/>
    <property type="evidence" value="ECO:0007669"/>
    <property type="project" value="TreeGrafter"/>
</dbReference>
<evidence type="ECO:0000313" key="9">
    <source>
        <dbReference type="Proteomes" id="UP001385951"/>
    </source>
</evidence>